<evidence type="ECO:0000256" key="3">
    <source>
        <dbReference type="ARBA" id="ARBA00022692"/>
    </source>
</evidence>
<sequence>MAQKKMPKAVTECTHERKDLCGAWSTAPRHIRPCSGSIQPGQLAGAFVSLGIAWWVSPFRPQENNTFGMTLPGANVSIGAAIVLELVTTLNLVLVVLASLDEVRDKSWRLETSNNFPLALLVVTTVNMTVSNPISGGSMNPIRSIVAAIYQRNFDRQWIYFVGPSAGCILGCLLYEVIICPFASLRRTRTWLTSRNFDRHCKYDVDADNELGNSTAAL</sequence>
<evidence type="ECO:0000256" key="2">
    <source>
        <dbReference type="ARBA" id="ARBA00006175"/>
    </source>
</evidence>
<dbReference type="InterPro" id="IPR023271">
    <property type="entry name" value="Aquaporin-like"/>
</dbReference>
<protein>
    <submittedName>
        <fullName evidence="8">Aquaporin-4</fullName>
    </submittedName>
</protein>
<reference evidence="8 9" key="1">
    <citation type="journal article" date="2022" name="Front. Cell. Infect. Microbiol.">
        <title>The Genomes of Two Strains of Taenia crassiceps the Animal Model for the Study of Human Cysticercosis.</title>
        <authorList>
            <person name="Bobes R.J."/>
            <person name="Estrada K."/>
            <person name="Rios-Valencia D.G."/>
            <person name="Calderon-Gallegos A."/>
            <person name="de la Torre P."/>
            <person name="Carrero J.C."/>
            <person name="Sanchez-Flores A."/>
            <person name="Laclette J.P."/>
        </authorList>
    </citation>
    <scope>NUCLEOTIDE SEQUENCE [LARGE SCALE GENOMIC DNA]</scope>
    <source>
        <strain evidence="8">WFUcys</strain>
    </source>
</reference>
<dbReference type="SUPFAM" id="SSF81338">
    <property type="entry name" value="Aquaporin-like"/>
    <property type="match status" value="1"/>
</dbReference>
<evidence type="ECO:0000313" key="9">
    <source>
        <dbReference type="Proteomes" id="UP001651158"/>
    </source>
</evidence>
<evidence type="ECO:0000256" key="4">
    <source>
        <dbReference type="ARBA" id="ARBA00022989"/>
    </source>
</evidence>
<comment type="caution">
    <text evidence="8">The sequence shown here is derived from an EMBL/GenBank/DDBJ whole genome shotgun (WGS) entry which is preliminary data.</text>
</comment>
<dbReference type="InterPro" id="IPR000425">
    <property type="entry name" value="MIP"/>
</dbReference>
<dbReference type="PANTHER" id="PTHR19139:SF199">
    <property type="entry name" value="MIP17260P"/>
    <property type="match status" value="1"/>
</dbReference>
<evidence type="ECO:0000313" key="8">
    <source>
        <dbReference type="EMBL" id="KAL5108449.1"/>
    </source>
</evidence>
<feature type="transmembrane region" description="Helical" evidence="7">
    <location>
        <begin position="76"/>
        <end position="97"/>
    </location>
</feature>
<dbReference type="PRINTS" id="PR00783">
    <property type="entry name" value="MINTRINSICP"/>
</dbReference>
<dbReference type="InterPro" id="IPR034294">
    <property type="entry name" value="Aquaporin_transptr"/>
</dbReference>
<name>A0ABR4QFF5_9CEST</name>
<gene>
    <name evidence="8" type="ORF">TcWFU_001141</name>
</gene>
<evidence type="ECO:0000256" key="5">
    <source>
        <dbReference type="ARBA" id="ARBA00023136"/>
    </source>
</evidence>
<accession>A0ABR4QFF5</accession>
<feature type="transmembrane region" description="Helical" evidence="7">
    <location>
        <begin position="38"/>
        <end position="56"/>
    </location>
</feature>
<keyword evidence="4 7" id="KW-1133">Transmembrane helix</keyword>
<keyword evidence="6" id="KW-0813">Transport</keyword>
<keyword evidence="3 6" id="KW-0812">Transmembrane</keyword>
<evidence type="ECO:0000256" key="6">
    <source>
        <dbReference type="RuleBase" id="RU000477"/>
    </source>
</evidence>
<organism evidence="8 9">
    <name type="scientific">Taenia crassiceps</name>
    <dbReference type="NCBI Taxonomy" id="6207"/>
    <lineage>
        <taxon>Eukaryota</taxon>
        <taxon>Metazoa</taxon>
        <taxon>Spiralia</taxon>
        <taxon>Lophotrochozoa</taxon>
        <taxon>Platyhelminthes</taxon>
        <taxon>Cestoda</taxon>
        <taxon>Eucestoda</taxon>
        <taxon>Cyclophyllidea</taxon>
        <taxon>Taeniidae</taxon>
        <taxon>Taenia</taxon>
    </lineage>
</organism>
<dbReference type="EMBL" id="JAKROA010000003">
    <property type="protein sequence ID" value="KAL5108449.1"/>
    <property type="molecule type" value="Genomic_DNA"/>
</dbReference>
<dbReference type="Gene3D" id="1.20.1080.10">
    <property type="entry name" value="Glycerol uptake facilitator protein"/>
    <property type="match status" value="1"/>
</dbReference>
<dbReference type="PANTHER" id="PTHR19139">
    <property type="entry name" value="AQUAPORIN TRANSPORTER"/>
    <property type="match status" value="1"/>
</dbReference>
<comment type="subcellular location">
    <subcellularLocation>
        <location evidence="1">Membrane</location>
        <topology evidence="1">Multi-pass membrane protein</topology>
    </subcellularLocation>
</comment>
<comment type="similarity">
    <text evidence="2 6">Belongs to the MIP/aquaporin (TC 1.A.8) family.</text>
</comment>
<evidence type="ECO:0000256" key="7">
    <source>
        <dbReference type="SAM" id="Phobius"/>
    </source>
</evidence>
<dbReference type="Pfam" id="PF00230">
    <property type="entry name" value="MIP"/>
    <property type="match status" value="1"/>
</dbReference>
<evidence type="ECO:0000256" key="1">
    <source>
        <dbReference type="ARBA" id="ARBA00004141"/>
    </source>
</evidence>
<keyword evidence="5 7" id="KW-0472">Membrane</keyword>
<proteinExistence type="inferred from homology"/>
<keyword evidence="9" id="KW-1185">Reference proteome</keyword>
<feature type="transmembrane region" description="Helical" evidence="7">
    <location>
        <begin position="158"/>
        <end position="185"/>
    </location>
</feature>
<dbReference type="Proteomes" id="UP001651158">
    <property type="component" value="Unassembled WGS sequence"/>
</dbReference>